<evidence type="ECO:0000259" key="2">
    <source>
        <dbReference type="Pfam" id="PF19658"/>
    </source>
</evidence>
<keyword evidence="1" id="KW-1133">Transmembrane helix</keyword>
<organism evidence="3 4">
    <name type="scientific">Algisphaera agarilytica</name>
    <dbReference type="NCBI Taxonomy" id="1385975"/>
    <lineage>
        <taxon>Bacteria</taxon>
        <taxon>Pseudomonadati</taxon>
        <taxon>Planctomycetota</taxon>
        <taxon>Phycisphaerae</taxon>
        <taxon>Phycisphaerales</taxon>
        <taxon>Phycisphaeraceae</taxon>
        <taxon>Algisphaera</taxon>
    </lineage>
</organism>
<dbReference type="RefSeq" id="WP_184676776.1">
    <property type="nucleotide sequence ID" value="NZ_JACHGY010000001.1"/>
</dbReference>
<keyword evidence="1" id="KW-0472">Membrane</keyword>
<evidence type="ECO:0000313" key="3">
    <source>
        <dbReference type="EMBL" id="MBB6429190.1"/>
    </source>
</evidence>
<gene>
    <name evidence="3" type="ORF">HNQ40_000996</name>
</gene>
<name>A0A7X0H7E9_9BACT</name>
<accession>A0A7X0H7E9</accession>
<dbReference type="AlphaFoldDB" id="A0A7X0H7E9"/>
<feature type="transmembrane region" description="Helical" evidence="1">
    <location>
        <begin position="366"/>
        <end position="387"/>
    </location>
</feature>
<proteinExistence type="predicted"/>
<sequence length="459" mass="51679">MPKDESEHTQDKYIIKVPGEGENREYVVDGIDELKEFLVAQKEFVRLITESNPQDGRDRGYVSHPLVNQVVRRMQWIQRFDRDEFEQMQDKGDGDALSTYVKRTLIELNSWLSETKMPTRDSLLGETLIDIHDRAGLPGTINALAYLLNESTTPMVAHGRPLAASEMTQWAADGVASIKLAQMGLSESLTLERMLHQKLDDFAKRSDEALGSIEQSKDTFNDFYATSVEQMKDFGRNVGTALNNFNSVFEDEKKARADEFQAASSNWQVVLEDMQKTQQTAINDLDAFMRLSPATRFWNRRDKEARKIAKKMWRVFFGWLGGGGFIVLSVVILLMIEHTIADWGLHMLSGRTHTEVPESSYTTAQLIQRLGVVGVFVTVYVFGLRVFSKLAMSAEHAAVDARERVSLIRTYQALVHKNTGFSEASFDAVVKRLTRPVPTGLVKADPISPISFSGFGGKP</sequence>
<reference evidence="3 4" key="1">
    <citation type="submission" date="2020-08" db="EMBL/GenBank/DDBJ databases">
        <title>Genomic Encyclopedia of Type Strains, Phase IV (KMG-IV): sequencing the most valuable type-strain genomes for metagenomic binning, comparative biology and taxonomic classification.</title>
        <authorList>
            <person name="Goeker M."/>
        </authorList>
    </citation>
    <scope>NUCLEOTIDE SEQUENCE [LARGE SCALE GENOMIC DNA]</scope>
    <source>
        <strain evidence="3 4">DSM 103725</strain>
    </source>
</reference>
<feature type="domain" description="DUF6161" evidence="2">
    <location>
        <begin position="230"/>
        <end position="445"/>
    </location>
</feature>
<dbReference type="InterPro" id="IPR046159">
    <property type="entry name" value="DUF6161"/>
</dbReference>
<feature type="transmembrane region" description="Helical" evidence="1">
    <location>
        <begin position="316"/>
        <end position="336"/>
    </location>
</feature>
<dbReference type="Proteomes" id="UP000541810">
    <property type="component" value="Unassembled WGS sequence"/>
</dbReference>
<dbReference type="EMBL" id="JACHGY010000001">
    <property type="protein sequence ID" value="MBB6429190.1"/>
    <property type="molecule type" value="Genomic_DNA"/>
</dbReference>
<evidence type="ECO:0000313" key="4">
    <source>
        <dbReference type="Proteomes" id="UP000541810"/>
    </source>
</evidence>
<keyword evidence="4" id="KW-1185">Reference proteome</keyword>
<evidence type="ECO:0000256" key="1">
    <source>
        <dbReference type="SAM" id="Phobius"/>
    </source>
</evidence>
<keyword evidence="1" id="KW-0812">Transmembrane</keyword>
<dbReference type="Pfam" id="PF19658">
    <property type="entry name" value="DUF6161"/>
    <property type="match status" value="1"/>
</dbReference>
<protein>
    <recommendedName>
        <fullName evidence="2">DUF6161 domain-containing protein</fullName>
    </recommendedName>
</protein>
<comment type="caution">
    <text evidence="3">The sequence shown here is derived from an EMBL/GenBank/DDBJ whole genome shotgun (WGS) entry which is preliminary data.</text>
</comment>